<evidence type="ECO:0000256" key="1">
    <source>
        <dbReference type="SAM" id="MobiDB-lite"/>
    </source>
</evidence>
<comment type="caution">
    <text evidence="2">The sequence shown here is derived from an EMBL/GenBank/DDBJ whole genome shotgun (WGS) entry which is preliminary data.</text>
</comment>
<reference evidence="2" key="1">
    <citation type="submission" date="2020-08" db="EMBL/GenBank/DDBJ databases">
        <title>Genome sequencing and assembly of the red palm weevil Rhynchophorus ferrugineus.</title>
        <authorList>
            <person name="Dias G.B."/>
            <person name="Bergman C.M."/>
            <person name="Manee M."/>
        </authorList>
    </citation>
    <scope>NUCLEOTIDE SEQUENCE</scope>
    <source>
        <strain evidence="2">AA-2017</strain>
        <tissue evidence="2">Whole larva</tissue>
    </source>
</reference>
<accession>A0A834IQD1</accession>
<evidence type="ECO:0000313" key="2">
    <source>
        <dbReference type="EMBL" id="KAF7285287.1"/>
    </source>
</evidence>
<feature type="compositionally biased region" description="Low complexity" evidence="1">
    <location>
        <begin position="53"/>
        <end position="68"/>
    </location>
</feature>
<proteinExistence type="predicted"/>
<name>A0A834IQD1_RHYFE</name>
<dbReference type="AlphaFoldDB" id="A0A834IQD1"/>
<organism evidence="2 3">
    <name type="scientific">Rhynchophorus ferrugineus</name>
    <name type="common">Red palm weevil</name>
    <name type="synonym">Curculio ferrugineus</name>
    <dbReference type="NCBI Taxonomy" id="354439"/>
    <lineage>
        <taxon>Eukaryota</taxon>
        <taxon>Metazoa</taxon>
        <taxon>Ecdysozoa</taxon>
        <taxon>Arthropoda</taxon>
        <taxon>Hexapoda</taxon>
        <taxon>Insecta</taxon>
        <taxon>Pterygota</taxon>
        <taxon>Neoptera</taxon>
        <taxon>Endopterygota</taxon>
        <taxon>Coleoptera</taxon>
        <taxon>Polyphaga</taxon>
        <taxon>Cucujiformia</taxon>
        <taxon>Curculionidae</taxon>
        <taxon>Dryophthorinae</taxon>
        <taxon>Rhynchophorus</taxon>
    </lineage>
</organism>
<protein>
    <submittedName>
        <fullName evidence="2">Uncharacterized protein</fullName>
    </submittedName>
</protein>
<gene>
    <name evidence="2" type="ORF">GWI33_011416</name>
</gene>
<evidence type="ECO:0000313" key="3">
    <source>
        <dbReference type="Proteomes" id="UP000625711"/>
    </source>
</evidence>
<sequence>MAGPAARLPRRRHTAYMSSETLIEGSTVLWRLRQNTIRGGDRLPSRRTHQHHTTSSFSYSSTAPATSPVIRPDVSRPFVLRKVDEILGGKRSCRLAVACGMFPNFNAKLNEFLRKYHELRRGKLEV</sequence>
<keyword evidence="3" id="KW-1185">Reference proteome</keyword>
<dbReference type="Proteomes" id="UP000625711">
    <property type="component" value="Unassembled WGS sequence"/>
</dbReference>
<dbReference type="EMBL" id="JAACXV010000058">
    <property type="protein sequence ID" value="KAF7285287.1"/>
    <property type="molecule type" value="Genomic_DNA"/>
</dbReference>
<feature type="region of interest" description="Disordered" evidence="1">
    <location>
        <begin position="39"/>
        <end position="68"/>
    </location>
</feature>